<keyword evidence="3" id="KW-0808">Transferase</keyword>
<dbReference type="InterPro" id="IPR010559">
    <property type="entry name" value="Sig_transdc_His_kin_internal"/>
</dbReference>
<dbReference type="PANTHER" id="PTHR34220">
    <property type="entry name" value="SENSOR HISTIDINE KINASE YPDA"/>
    <property type="match status" value="1"/>
</dbReference>
<feature type="transmembrane region" description="Helical" evidence="1">
    <location>
        <begin position="12"/>
        <end position="31"/>
    </location>
</feature>
<dbReference type="EMBL" id="CP159289">
    <property type="protein sequence ID" value="XCH23390.1"/>
    <property type="molecule type" value="Genomic_DNA"/>
</dbReference>
<evidence type="ECO:0000259" key="2">
    <source>
        <dbReference type="Pfam" id="PF06580"/>
    </source>
</evidence>
<dbReference type="RefSeq" id="WP_353718716.1">
    <property type="nucleotide sequence ID" value="NZ_CP159289.1"/>
</dbReference>
<organism evidence="3">
    <name type="scientific">Dyadobacter sp. 676</name>
    <dbReference type="NCBI Taxonomy" id="3088362"/>
    <lineage>
        <taxon>Bacteria</taxon>
        <taxon>Pseudomonadati</taxon>
        <taxon>Bacteroidota</taxon>
        <taxon>Cytophagia</taxon>
        <taxon>Cytophagales</taxon>
        <taxon>Spirosomataceae</taxon>
        <taxon>Dyadobacter</taxon>
    </lineage>
</organism>
<feature type="domain" description="Signal transduction histidine kinase internal region" evidence="2">
    <location>
        <begin position="159"/>
        <end position="238"/>
    </location>
</feature>
<sequence length="350" mass="40364">MTRRFYIAGNRLLTHILFWMGYLFVYTGVHAESEDGLWAYFLIELQGLPAAMLVTYVNIYFLFPRYFRPKRYVSYAAGAVALLFVASLLNRILIERFIEPRFFPDTTYYEPIFVWYLLFKVMLWFLAPVLLFTLLIKAVGHWVEQERLHQDTMREKLAAELHLLKAQVHPHFLFNTLNNLYALTIQSAPAAPQVVLKLSELMSYMLYESRSELILLEKEIAHIKNYVALEKLRYGDRLDVSLAASGETEGKMIAPLLLIPFVENAFKHGVSDETDDVWVTIDIKVKDGWLGVKVENSHAGGEGRNGMDAVMGGIGLQNVRRRLALLYPDAHKLTLTKEAEYYTVDLKVRF</sequence>
<accession>A0AAU8FFU5</accession>
<feature type="transmembrane region" description="Helical" evidence="1">
    <location>
        <begin position="37"/>
        <end position="63"/>
    </location>
</feature>
<proteinExistence type="predicted"/>
<keyword evidence="1" id="KW-1133">Transmembrane helix</keyword>
<dbReference type="GO" id="GO:0016020">
    <property type="term" value="C:membrane"/>
    <property type="evidence" value="ECO:0007669"/>
    <property type="project" value="InterPro"/>
</dbReference>
<dbReference type="AlphaFoldDB" id="A0AAU8FFU5"/>
<dbReference type="GO" id="GO:0000155">
    <property type="term" value="F:phosphorelay sensor kinase activity"/>
    <property type="evidence" value="ECO:0007669"/>
    <property type="project" value="InterPro"/>
</dbReference>
<evidence type="ECO:0000256" key="1">
    <source>
        <dbReference type="SAM" id="Phobius"/>
    </source>
</evidence>
<feature type="transmembrane region" description="Helical" evidence="1">
    <location>
        <begin position="75"/>
        <end position="93"/>
    </location>
</feature>
<dbReference type="Gene3D" id="3.30.565.10">
    <property type="entry name" value="Histidine kinase-like ATPase, C-terminal domain"/>
    <property type="match status" value="1"/>
</dbReference>
<evidence type="ECO:0000313" key="3">
    <source>
        <dbReference type="EMBL" id="XCH23390.1"/>
    </source>
</evidence>
<dbReference type="InterPro" id="IPR050640">
    <property type="entry name" value="Bact_2-comp_sensor_kinase"/>
</dbReference>
<dbReference type="Pfam" id="PF06580">
    <property type="entry name" value="His_kinase"/>
    <property type="match status" value="1"/>
</dbReference>
<protein>
    <submittedName>
        <fullName evidence="3">Histidine kinase</fullName>
    </submittedName>
</protein>
<dbReference type="InterPro" id="IPR036890">
    <property type="entry name" value="HATPase_C_sf"/>
</dbReference>
<name>A0AAU8FFU5_9BACT</name>
<keyword evidence="1" id="KW-0812">Transmembrane</keyword>
<keyword evidence="3" id="KW-0418">Kinase</keyword>
<feature type="transmembrane region" description="Helical" evidence="1">
    <location>
        <begin position="113"/>
        <end position="136"/>
    </location>
</feature>
<reference evidence="3" key="1">
    <citation type="submission" date="2024-06" db="EMBL/GenBank/DDBJ databases">
        <title>Sequencing and assembly of the genome of Dyadobacter sp. strain 676, a symbiont of Cyamopsis tetragonoloba.</title>
        <authorList>
            <person name="Guro P."/>
            <person name="Sazanova A."/>
            <person name="Kuznetsova I."/>
            <person name="Belimov A."/>
            <person name="Safronova V."/>
        </authorList>
    </citation>
    <scope>NUCLEOTIDE SEQUENCE</scope>
    <source>
        <strain evidence="3">676</strain>
    </source>
</reference>
<keyword evidence="1" id="KW-0472">Membrane</keyword>
<dbReference type="PANTHER" id="PTHR34220:SF7">
    <property type="entry name" value="SENSOR HISTIDINE KINASE YPDA"/>
    <property type="match status" value="1"/>
</dbReference>
<gene>
    <name evidence="3" type="ORF">ABV298_24165</name>
</gene>